<gene>
    <name evidence="2" type="ORF">FJTKL_09873</name>
</gene>
<accession>A0ABR4EM82</accession>
<protein>
    <submittedName>
        <fullName evidence="2">Uncharacterized protein</fullName>
    </submittedName>
</protein>
<evidence type="ECO:0000256" key="1">
    <source>
        <dbReference type="SAM" id="MobiDB-lite"/>
    </source>
</evidence>
<comment type="caution">
    <text evidence="2">The sequence shown here is derived from an EMBL/GenBank/DDBJ whole genome shotgun (WGS) entry which is preliminary data.</text>
</comment>
<dbReference type="Proteomes" id="UP001600888">
    <property type="component" value="Unassembled WGS sequence"/>
</dbReference>
<reference evidence="2 3" key="1">
    <citation type="submission" date="2024-03" db="EMBL/GenBank/DDBJ databases">
        <title>A high-quality draft genome sequence of Diaporthe vaccinii, a causative agent of upright dieback and viscid rot disease in cranberry plants.</title>
        <authorList>
            <person name="Sarrasin M."/>
            <person name="Lang B.F."/>
            <person name="Burger G."/>
        </authorList>
    </citation>
    <scope>NUCLEOTIDE SEQUENCE [LARGE SCALE GENOMIC DNA]</scope>
    <source>
        <strain evidence="2 3">IS7</strain>
    </source>
</reference>
<organism evidence="2 3">
    <name type="scientific">Diaporthe vaccinii</name>
    <dbReference type="NCBI Taxonomy" id="105482"/>
    <lineage>
        <taxon>Eukaryota</taxon>
        <taxon>Fungi</taxon>
        <taxon>Dikarya</taxon>
        <taxon>Ascomycota</taxon>
        <taxon>Pezizomycotina</taxon>
        <taxon>Sordariomycetes</taxon>
        <taxon>Sordariomycetidae</taxon>
        <taxon>Diaporthales</taxon>
        <taxon>Diaporthaceae</taxon>
        <taxon>Diaporthe</taxon>
        <taxon>Diaporthe eres species complex</taxon>
    </lineage>
</organism>
<name>A0ABR4EM82_9PEZI</name>
<keyword evidence="3" id="KW-1185">Reference proteome</keyword>
<dbReference type="EMBL" id="JBAWTH010000042">
    <property type="protein sequence ID" value="KAL2283559.1"/>
    <property type="molecule type" value="Genomic_DNA"/>
</dbReference>
<proteinExistence type="predicted"/>
<feature type="region of interest" description="Disordered" evidence="1">
    <location>
        <begin position="131"/>
        <end position="170"/>
    </location>
</feature>
<evidence type="ECO:0000313" key="3">
    <source>
        <dbReference type="Proteomes" id="UP001600888"/>
    </source>
</evidence>
<evidence type="ECO:0000313" key="2">
    <source>
        <dbReference type="EMBL" id="KAL2283559.1"/>
    </source>
</evidence>
<sequence length="170" mass="18363">MAINGNEDQSVQHTCFNVVKEAVASQAGFRFDVLVGVDHGLPIQNQTRGLGPEEASSADSSVIDRTDDLPAHSFEDSRSVDLRPLPVTYCSPQPATATLSFSGPNPGVEMASFFNNFRNGRDVEFKAVESSAGRLFESQRPGSGKRKSSYSDNSGCPSRKSRSFEGSARR</sequence>